<keyword evidence="5" id="KW-0460">Magnesium</keyword>
<reference evidence="6 7" key="1">
    <citation type="submission" date="2019-06" db="EMBL/GenBank/DDBJ databases">
        <title>Persicimonas caeni gen. nov., sp. nov., a predatory bacterium isolated from solar saltern.</title>
        <authorList>
            <person name="Wang S."/>
        </authorList>
    </citation>
    <scope>NUCLEOTIDE SEQUENCE [LARGE SCALE GENOMIC DNA]</scope>
    <source>
        <strain evidence="6 7">YN101</strain>
    </source>
</reference>
<evidence type="ECO:0000256" key="3">
    <source>
        <dbReference type="ARBA" id="ARBA00008770"/>
    </source>
</evidence>
<comment type="function">
    <text evidence="5">Removes the phosphate from trehalose 6-phosphate to produce free trehalose.</text>
</comment>
<name>A0A4Y6PQI7_PERCE</name>
<organism evidence="6 7">
    <name type="scientific">Persicimonas caeni</name>
    <dbReference type="NCBI Taxonomy" id="2292766"/>
    <lineage>
        <taxon>Bacteria</taxon>
        <taxon>Deltaproteobacteria</taxon>
        <taxon>Bradymonadales</taxon>
        <taxon>Bradymonadaceae</taxon>
        <taxon>Persicimonas</taxon>
    </lineage>
</organism>
<comment type="cofactor">
    <cofactor evidence="5">
        <name>Mg(2+)</name>
        <dbReference type="ChEBI" id="CHEBI:18420"/>
    </cofactor>
</comment>
<dbReference type="NCBIfam" id="TIGR01484">
    <property type="entry name" value="HAD-SF-IIB"/>
    <property type="match status" value="1"/>
</dbReference>
<dbReference type="RefSeq" id="WP_141196783.1">
    <property type="nucleotide sequence ID" value="NZ_CP041186.1"/>
</dbReference>
<dbReference type="InterPro" id="IPR010976">
    <property type="entry name" value="B-phosphoglucomutase_hydrolase"/>
</dbReference>
<dbReference type="SFLD" id="SFLDG01129">
    <property type="entry name" value="C1.5:_HAD__Beta-PGM__Phosphata"/>
    <property type="match status" value="1"/>
</dbReference>
<dbReference type="Pfam" id="PF00702">
    <property type="entry name" value="Hydrolase"/>
    <property type="match status" value="1"/>
</dbReference>
<dbReference type="GO" id="GO:0004805">
    <property type="term" value="F:trehalose-phosphatase activity"/>
    <property type="evidence" value="ECO:0007669"/>
    <property type="project" value="UniProtKB-EC"/>
</dbReference>
<dbReference type="InterPro" id="IPR044651">
    <property type="entry name" value="OTSB-like"/>
</dbReference>
<evidence type="ECO:0000313" key="7">
    <source>
        <dbReference type="Proteomes" id="UP000315995"/>
    </source>
</evidence>
<dbReference type="EC" id="3.1.3.12" evidence="5"/>
<dbReference type="InterPro" id="IPR006439">
    <property type="entry name" value="HAD-SF_hydro_IA"/>
</dbReference>
<dbReference type="InterPro" id="IPR006379">
    <property type="entry name" value="HAD-SF_hydro_IIB"/>
</dbReference>
<gene>
    <name evidence="6" type="primary">otsB</name>
    <name evidence="6" type="ORF">FIV42_05935</name>
</gene>
<dbReference type="PANTHER" id="PTHR43768:SF3">
    <property type="entry name" value="TREHALOSE 6-PHOSPHATE PHOSPHATASE"/>
    <property type="match status" value="1"/>
</dbReference>
<proteinExistence type="inferred from homology"/>
<dbReference type="UniPathway" id="UPA00299"/>
<dbReference type="NCBIfam" id="TIGR02009">
    <property type="entry name" value="PGMB-YQAB-SF"/>
    <property type="match status" value="1"/>
</dbReference>
<dbReference type="Gene3D" id="3.30.70.1020">
    <property type="entry name" value="Trehalose-6-phosphate phosphatase related protein, domain 2"/>
    <property type="match status" value="1"/>
</dbReference>
<comment type="catalytic activity">
    <reaction evidence="5">
        <text>alpha,alpha-trehalose 6-phosphate + H2O = alpha,alpha-trehalose + phosphate</text>
        <dbReference type="Rhea" id="RHEA:23420"/>
        <dbReference type="ChEBI" id="CHEBI:15377"/>
        <dbReference type="ChEBI" id="CHEBI:16551"/>
        <dbReference type="ChEBI" id="CHEBI:43474"/>
        <dbReference type="ChEBI" id="CHEBI:58429"/>
        <dbReference type="EC" id="3.1.3.12"/>
    </reaction>
</comment>
<dbReference type="AlphaFoldDB" id="A0A4Y6PQI7"/>
<dbReference type="GO" id="GO:0005992">
    <property type="term" value="P:trehalose biosynthetic process"/>
    <property type="evidence" value="ECO:0007669"/>
    <property type="project" value="UniProtKB-UniPathway"/>
</dbReference>
<evidence type="ECO:0000313" key="6">
    <source>
        <dbReference type="EMBL" id="QDG50287.1"/>
    </source>
</evidence>
<dbReference type="InterPro" id="IPR023214">
    <property type="entry name" value="HAD_sf"/>
</dbReference>
<dbReference type="OrthoDB" id="414934at2"/>
<dbReference type="NCBIfam" id="TIGR01509">
    <property type="entry name" value="HAD-SF-IA-v3"/>
    <property type="match status" value="1"/>
</dbReference>
<dbReference type="InterPro" id="IPR023198">
    <property type="entry name" value="PGP-like_dom2"/>
</dbReference>
<evidence type="ECO:0000256" key="4">
    <source>
        <dbReference type="ARBA" id="ARBA00022801"/>
    </source>
</evidence>
<dbReference type="Proteomes" id="UP000315995">
    <property type="component" value="Chromosome"/>
</dbReference>
<comment type="similarity">
    <text evidence="2">Belongs to the HAD-like hydrolase superfamily. CbbY/CbbZ/Gph/YieH family.</text>
</comment>
<dbReference type="CDD" id="cd01627">
    <property type="entry name" value="HAD_TPP"/>
    <property type="match status" value="1"/>
</dbReference>
<dbReference type="InterPro" id="IPR036412">
    <property type="entry name" value="HAD-like_sf"/>
</dbReference>
<comment type="similarity">
    <text evidence="3 5">Belongs to the trehalose phosphatase family.</text>
</comment>
<dbReference type="SFLD" id="SFLDG01135">
    <property type="entry name" value="C1.5.6:_HAD__Beta-PGM__Phospha"/>
    <property type="match status" value="1"/>
</dbReference>
<dbReference type="SUPFAM" id="SSF56784">
    <property type="entry name" value="HAD-like"/>
    <property type="match status" value="2"/>
</dbReference>
<accession>A0A4Y6PQI7</accession>
<dbReference type="Pfam" id="PF02358">
    <property type="entry name" value="Trehalose_PPase"/>
    <property type="match status" value="1"/>
</dbReference>
<dbReference type="SFLD" id="SFLDS00003">
    <property type="entry name" value="Haloacid_Dehalogenase"/>
    <property type="match status" value="1"/>
</dbReference>
<keyword evidence="4 5" id="KW-0378">Hydrolase</keyword>
<protein>
    <recommendedName>
        <fullName evidence="5">Trehalose 6-phosphate phosphatase</fullName>
        <ecNumber evidence="5">3.1.3.12</ecNumber>
    </recommendedName>
</protein>
<dbReference type="PANTHER" id="PTHR43768">
    <property type="entry name" value="TREHALOSE 6-PHOSPHATE PHOSPHATASE"/>
    <property type="match status" value="1"/>
</dbReference>
<dbReference type="Gene3D" id="1.10.150.240">
    <property type="entry name" value="Putative phosphatase, domain 2"/>
    <property type="match status" value="1"/>
</dbReference>
<dbReference type="EMBL" id="CP041186">
    <property type="protein sequence ID" value="QDG50287.1"/>
    <property type="molecule type" value="Genomic_DNA"/>
</dbReference>
<comment type="pathway">
    <text evidence="1 5">Glycan biosynthesis; trehalose biosynthesis.</text>
</comment>
<accession>A0A5B8Y2V4</accession>
<sequence>MAHPSKSLSLVCLEAVIFDLDGVLTDTASAHFEAWKETFDELLRERDGADFDPFTQQDYLDFVDGKPRYEGVQSFLEARGIDLPMGDADAAPGLDSVYAVGTAKNERYQAFLSKGHIEVFDDAVRFVEMLRERGVRTAVVSSSKNCKTVLDTAGLAHLFAARVDGNDLGAHGLAGKPEPDMFIEAAGRLGTTPRHAVVVEDAVSGVQAGRRGHFCQVIGMARGDDAAQLSEAGADIVISSFDELQIAASGERMPKTVKSGMESLDEIVEQVSDKHLAVFLDYDGTLTPIVDQPDQAVLSDEMKQTVERLGAMDEKCTVAVVSGRDLGDVRERVGIDNIAYAGSHGFDILGPEGESMMLEKGEDFVPALDRAEEELRRRTRRIEGALLERKRYSLAVHYRQVANKDVPTVEKHVDQVVDHISELRKTHGKKVYDLQPNIDWDKGKAVDWLLDKLGLAGDDVVPMYIGDDVTDEDAFRALEGRGITLAVQDVAKPTAADYRLADPDAVKRFLDNLADRL</sequence>
<dbReference type="InterPro" id="IPR003337">
    <property type="entry name" value="Trehalose_PPase"/>
</dbReference>
<keyword evidence="5" id="KW-0479">Metal-binding</keyword>
<evidence type="ECO:0000256" key="5">
    <source>
        <dbReference type="RuleBase" id="RU361117"/>
    </source>
</evidence>
<dbReference type="Gene3D" id="3.40.50.1000">
    <property type="entry name" value="HAD superfamily/HAD-like"/>
    <property type="match status" value="2"/>
</dbReference>
<keyword evidence="7" id="KW-1185">Reference proteome</keyword>
<evidence type="ECO:0000256" key="2">
    <source>
        <dbReference type="ARBA" id="ARBA00006171"/>
    </source>
</evidence>
<dbReference type="NCBIfam" id="TIGR00685">
    <property type="entry name" value="T6PP"/>
    <property type="match status" value="1"/>
</dbReference>
<dbReference type="GO" id="GO:0046872">
    <property type="term" value="F:metal ion binding"/>
    <property type="evidence" value="ECO:0007669"/>
    <property type="project" value="UniProtKB-KW"/>
</dbReference>
<evidence type="ECO:0000256" key="1">
    <source>
        <dbReference type="ARBA" id="ARBA00005199"/>
    </source>
</evidence>